<name>A0A1G8KWL3_9BACI</name>
<dbReference type="EMBL" id="FNEN01000002">
    <property type="protein sequence ID" value="SDI47791.1"/>
    <property type="molecule type" value="Genomic_DNA"/>
</dbReference>
<proteinExistence type="predicted"/>
<dbReference type="PANTHER" id="PTHR13504">
    <property type="entry name" value="FIDO DOMAIN-CONTAINING PROTEIN DDB_G0283145"/>
    <property type="match status" value="1"/>
</dbReference>
<evidence type="ECO:0000313" key="5">
    <source>
        <dbReference type="EMBL" id="SDI47791.1"/>
    </source>
</evidence>
<dbReference type="InterPro" id="IPR036597">
    <property type="entry name" value="Fido-like_dom_sf"/>
</dbReference>
<dbReference type="Gene3D" id="1.10.3290.10">
    <property type="entry name" value="Fido-like domain"/>
    <property type="match status" value="1"/>
</dbReference>
<feature type="active site" evidence="1">
    <location>
        <position position="174"/>
    </location>
</feature>
<evidence type="ECO:0000259" key="4">
    <source>
        <dbReference type="PROSITE" id="PS51459"/>
    </source>
</evidence>
<dbReference type="InterPro" id="IPR040198">
    <property type="entry name" value="Fido_containing"/>
</dbReference>
<dbReference type="PANTHER" id="PTHR13504:SF38">
    <property type="entry name" value="FIDO DOMAIN-CONTAINING PROTEIN"/>
    <property type="match status" value="1"/>
</dbReference>
<dbReference type="SUPFAM" id="SSF140931">
    <property type="entry name" value="Fic-like"/>
    <property type="match status" value="1"/>
</dbReference>
<evidence type="ECO:0000256" key="2">
    <source>
        <dbReference type="PIRSR" id="PIRSR640198-2"/>
    </source>
</evidence>
<dbReference type="Proteomes" id="UP000198853">
    <property type="component" value="Unassembled WGS sequence"/>
</dbReference>
<evidence type="ECO:0000256" key="3">
    <source>
        <dbReference type="PIRSR" id="PIRSR640198-3"/>
    </source>
</evidence>
<evidence type="ECO:0000256" key="1">
    <source>
        <dbReference type="PIRSR" id="PIRSR640198-1"/>
    </source>
</evidence>
<feature type="binding site" evidence="2">
    <location>
        <begin position="178"/>
        <end position="185"/>
    </location>
    <ligand>
        <name>ATP</name>
        <dbReference type="ChEBI" id="CHEBI:30616"/>
    </ligand>
</feature>
<reference evidence="5 6" key="1">
    <citation type="submission" date="2016-10" db="EMBL/GenBank/DDBJ databases">
        <authorList>
            <person name="de Groot N.N."/>
        </authorList>
    </citation>
    <scope>NUCLEOTIDE SEQUENCE [LARGE SCALE GENOMIC DNA]</scope>
    <source>
        <strain evidence="5 6">DSM 21771</strain>
    </source>
</reference>
<dbReference type="RefSeq" id="WP_090396240.1">
    <property type="nucleotide sequence ID" value="NZ_FNEN01000002.1"/>
</dbReference>
<protein>
    <submittedName>
        <fullName evidence="5">Fic/DOC family protein</fullName>
    </submittedName>
</protein>
<dbReference type="Pfam" id="PF02661">
    <property type="entry name" value="Fic"/>
    <property type="match status" value="1"/>
</dbReference>
<dbReference type="GO" id="GO:0005524">
    <property type="term" value="F:ATP binding"/>
    <property type="evidence" value="ECO:0007669"/>
    <property type="project" value="UniProtKB-KW"/>
</dbReference>
<dbReference type="InterPro" id="IPR003812">
    <property type="entry name" value="Fido"/>
</dbReference>
<feature type="site" description="Important for autoinhibition of adenylyltransferase activity" evidence="3">
    <location>
        <position position="44"/>
    </location>
</feature>
<sequence length="245" mass="28112">MQNIKQATELKEQLDRQRPLDAVTVQRLKEDFFIRNTYHSNAIEGNTLTIYETKAILEDGITVGNGKTLREHMEVINHRDAIQYVESVITRPLTEYLIRNIHSLILRGIDTDHAGAYRRQDVVITGASHSVTAHVKIAEDMEELIRWYTSAVKNKHDHPIEIASMLHSKFVNIHPFLDGNGRTGRLLMNFELMRAGYLPVIIQVDDREKYYEALDHAGVNNDYTMLIDMVASLEVGALEKYLELL</sequence>
<feature type="binding site" evidence="2">
    <location>
        <begin position="210"/>
        <end position="211"/>
    </location>
    <ligand>
        <name>ATP</name>
        <dbReference type="ChEBI" id="CHEBI:30616"/>
    </ligand>
</feature>
<keyword evidence="6" id="KW-1185">Reference proteome</keyword>
<evidence type="ECO:0000313" key="6">
    <source>
        <dbReference type="Proteomes" id="UP000198853"/>
    </source>
</evidence>
<dbReference type="PROSITE" id="PS51459">
    <property type="entry name" value="FIDO"/>
    <property type="match status" value="1"/>
</dbReference>
<dbReference type="AlphaFoldDB" id="A0A1G8KWL3"/>
<organism evidence="5 6">
    <name type="scientific">Natribacillus halophilus</name>
    <dbReference type="NCBI Taxonomy" id="549003"/>
    <lineage>
        <taxon>Bacteria</taxon>
        <taxon>Bacillati</taxon>
        <taxon>Bacillota</taxon>
        <taxon>Bacilli</taxon>
        <taxon>Bacillales</taxon>
        <taxon>Bacillaceae</taxon>
        <taxon>Natribacillus</taxon>
    </lineage>
</organism>
<accession>A0A1G8KWL3</accession>
<keyword evidence="2" id="KW-0547">Nucleotide-binding</keyword>
<keyword evidence="2" id="KW-0067">ATP-binding</keyword>
<gene>
    <name evidence="5" type="ORF">SAMN04488123_102351</name>
</gene>
<feature type="domain" description="Fido" evidence="4">
    <location>
        <begin position="93"/>
        <end position="232"/>
    </location>
</feature>
<dbReference type="OrthoDB" id="9813719at2"/>